<keyword evidence="3" id="KW-0732">Signal</keyword>
<evidence type="ECO:0000259" key="4">
    <source>
        <dbReference type="PROSITE" id="PS50022"/>
    </source>
</evidence>
<dbReference type="EMBL" id="JANRHA010000009">
    <property type="protein sequence ID" value="MDG3015775.1"/>
    <property type="molecule type" value="Genomic_DNA"/>
</dbReference>
<evidence type="ECO:0000256" key="1">
    <source>
        <dbReference type="SAM" id="MobiDB-lite"/>
    </source>
</evidence>
<dbReference type="PROSITE" id="PS50022">
    <property type="entry name" value="FA58C_3"/>
    <property type="match status" value="1"/>
</dbReference>
<dbReference type="SUPFAM" id="SSF49785">
    <property type="entry name" value="Galactose-binding domain-like"/>
    <property type="match status" value="2"/>
</dbReference>
<organism evidence="5 6">
    <name type="scientific">Speluncibacter jeojiensis</name>
    <dbReference type="NCBI Taxonomy" id="2710754"/>
    <lineage>
        <taxon>Bacteria</taxon>
        <taxon>Bacillati</taxon>
        <taxon>Actinomycetota</taxon>
        <taxon>Actinomycetes</taxon>
        <taxon>Mycobacteriales</taxon>
        <taxon>Speluncibacteraceae</taxon>
        <taxon>Speluncibacter</taxon>
    </lineage>
</organism>
<keyword evidence="2" id="KW-0472">Membrane</keyword>
<accession>A0A9X4M2F6</accession>
<feature type="signal peptide" evidence="3">
    <location>
        <begin position="1"/>
        <end position="19"/>
    </location>
</feature>
<name>A0A9X4M2F6_9ACTN</name>
<feature type="transmembrane region" description="Helical" evidence="2">
    <location>
        <begin position="1353"/>
        <end position="1373"/>
    </location>
</feature>
<comment type="caution">
    <text evidence="5">The sequence shown here is derived from an EMBL/GenBank/DDBJ whole genome shotgun (WGS) entry which is preliminary data.</text>
</comment>
<proteinExistence type="predicted"/>
<dbReference type="Gene3D" id="2.60.120.260">
    <property type="entry name" value="Galactose-binding domain-like"/>
    <property type="match status" value="1"/>
</dbReference>
<dbReference type="Pfam" id="PF24607">
    <property type="entry name" value="CBM_AftD"/>
    <property type="match status" value="2"/>
</dbReference>
<sequence length="1434" mass="149851">MPRRWLLLGSVVLTLLAFAQAPGLISPDTKLDLTANPAGFLGRAAHQWDSLATFGQVQNQAYGYFFPHGAFFVLGHWLSLPAWITQRLWWSALLIAGFWGVVRVADALGIGSRTSRIVAAALFVLSPRVLTTLGSISSETAPMMLAPWVLLPVILALQRTRTGPDSPGPNAVAPKALWPNASMRQLAARSAAAVALMGAVNAVATGAACLVAALWWISHRPDRRWWRFTAWWVPSVLLACFWWLAALWMLGKVSPPFLDFIESAATTTRWTSLVEVLRGTDSWTPFVSPERIAGAALVTEPVMVLATGVVAAAGLAGLCMRRMPAKGRLTLILFVGVVGLAAGYAGELGSPIADTVRAFLDAGGAPLRNVHKLEPLVRLPLVLGIAHLIGRVPLPGSVPWRRSRSAFAHPEHEPMVAVTGLLMVAAVLATSVAWTGDLAPAGAYRAIPDYWKQAAGWLSEHARGTSPDGSGAERALVVPGAPFASQVWGMTRDEPLQPLATTPWAVRDAIPLTPPGAIRALDSVQQLLAAGTPSTGLATTLLGQGIDYLVVRNDLDPDNSRSARPIVVHNAIDGSPGLTKVAQFGDEIGAGEVKGLVADEGLRPKYPAIEIYRVGAAGRQVAGPYAVNLDSVPVVQGGPEVLQRLAERTGADHVGGPAVLAADLTGPAAADIGRSAIVTDTPTDREVDFGRVDGHSSAIRAPGDPRRTYNRAPDYPVPGAALVEGRWDGARVTVSSSAADATQLGAVSPGSSAAAAFDGNPATSWLSNGLQTAIGQWLKIDLDTPLTEGVLDLTTSAAALGTPVSLLEVSTNNGSATVRVSKPGEKVSVALPGGSTDWIKITAIGTENGTAGVQFGLSELTVRHDEQVVPIDHRVVLPPVPDGLTVRGWSLGQEFPGSPGCVNGPRMVQCSTALALGPETLSGFQRTLSVPAATAVVPRLYLRPRPGPALDALLAQPDRPQASGQSQVADSRGSAFAATDGDPHTSWTAPAKAADPTLTITLPRPELVTGLVLTPSIGTLPAHPTEVAVNLGDGPQVRKLTPDGKSDKPIALTPRVTDTIMLSLVDWDTVLGVNGLGFAERQAPGLAGVGVLTDGGTVPVAAPADPDRPIRIDCAHGPTLAVAGQFRRASITTTAAQLRSGAPIPATICDPDPVTLPAGRQDVNVSPGDAFLVDGVELPVATGASASGPETPQHLTTDGWSANRRVVDLPASNQRRLLVVPESTNPGWIAADAHGTRLDPIVVDGWQQGWIVPAGAATTVTLSYPSDTWYRWALFGGLALLVPLFLLAFVPALRRERRAAVHGPATRTWRSTGLGLVGVVASATVISGPVGVVVAVALSALTGWLTAVRSRSFAVRTLVVLAGTGMVVGTAILSTGPWRSRDGYLGHSMLVQFPALVALVAVGVSAVPLSRAVLRRLRPRRPDRDGEPFETDSL</sequence>
<feature type="region of interest" description="Disordered" evidence="1">
    <location>
        <begin position="958"/>
        <end position="990"/>
    </location>
</feature>
<dbReference type="InterPro" id="IPR056997">
    <property type="entry name" value="CBM_AftD"/>
</dbReference>
<keyword evidence="2" id="KW-1133">Transmembrane helix</keyword>
<evidence type="ECO:0000313" key="6">
    <source>
        <dbReference type="Proteomes" id="UP001152755"/>
    </source>
</evidence>
<gene>
    <name evidence="5" type="ORF">NVS88_14530</name>
</gene>
<feature type="transmembrane region" description="Helical" evidence="2">
    <location>
        <begin position="1314"/>
        <end position="1341"/>
    </location>
</feature>
<dbReference type="RefSeq" id="WP_332520245.1">
    <property type="nucleotide sequence ID" value="NZ_JANRHA010000009.1"/>
</dbReference>
<dbReference type="InterPro" id="IPR000421">
    <property type="entry name" value="FA58C"/>
</dbReference>
<evidence type="ECO:0000256" key="3">
    <source>
        <dbReference type="SAM" id="SignalP"/>
    </source>
</evidence>
<feature type="transmembrane region" description="Helical" evidence="2">
    <location>
        <begin position="88"/>
        <end position="105"/>
    </location>
</feature>
<evidence type="ECO:0000256" key="2">
    <source>
        <dbReference type="SAM" id="Phobius"/>
    </source>
</evidence>
<feature type="chain" id="PRO_5040767584" evidence="3">
    <location>
        <begin position="20"/>
        <end position="1434"/>
    </location>
</feature>
<feature type="transmembrane region" description="Helical" evidence="2">
    <location>
        <begin position="1269"/>
        <end position="1293"/>
    </location>
</feature>
<feature type="domain" description="F5/8 type C" evidence="4">
    <location>
        <begin position="715"/>
        <end position="785"/>
    </location>
</feature>
<feature type="transmembrane region" description="Helical" evidence="2">
    <location>
        <begin position="1393"/>
        <end position="1414"/>
    </location>
</feature>
<dbReference type="Pfam" id="PF11847">
    <property type="entry name" value="GT-C_AftD"/>
    <property type="match status" value="1"/>
</dbReference>
<feature type="transmembrane region" description="Helical" evidence="2">
    <location>
        <begin position="329"/>
        <end position="346"/>
    </location>
</feature>
<dbReference type="InterPro" id="IPR021798">
    <property type="entry name" value="AftD_N"/>
</dbReference>
<dbReference type="InterPro" id="IPR008979">
    <property type="entry name" value="Galactose-bd-like_sf"/>
</dbReference>
<evidence type="ECO:0000313" key="5">
    <source>
        <dbReference type="EMBL" id="MDG3015775.1"/>
    </source>
</evidence>
<dbReference type="GO" id="GO:0016740">
    <property type="term" value="F:transferase activity"/>
    <property type="evidence" value="ECO:0007669"/>
    <property type="project" value="InterPro"/>
</dbReference>
<feature type="transmembrane region" description="Helical" evidence="2">
    <location>
        <begin position="192"/>
        <end position="217"/>
    </location>
</feature>
<reference evidence="5" key="1">
    <citation type="submission" date="2022-08" db="EMBL/GenBank/DDBJ databases">
        <title>Genome analysis of Corynebacteriales strain.</title>
        <authorList>
            <person name="Lee S.D."/>
        </authorList>
    </citation>
    <scope>NUCLEOTIDE SEQUENCE</scope>
    <source>
        <strain evidence="5">D3-21</strain>
    </source>
</reference>
<keyword evidence="6" id="KW-1185">Reference proteome</keyword>
<protein>
    <submittedName>
        <fullName evidence="5">Alpha-(1-&gt;3)-arabinofuranosyltransferase</fullName>
    </submittedName>
</protein>
<dbReference type="Proteomes" id="UP001152755">
    <property type="component" value="Unassembled WGS sequence"/>
</dbReference>
<keyword evidence="2" id="KW-0812">Transmembrane</keyword>
<feature type="transmembrane region" description="Helical" evidence="2">
    <location>
        <begin position="229"/>
        <end position="250"/>
    </location>
</feature>
<feature type="transmembrane region" description="Helical" evidence="2">
    <location>
        <begin position="292"/>
        <end position="317"/>
    </location>
</feature>